<dbReference type="GO" id="GO:0003677">
    <property type="term" value="F:DNA binding"/>
    <property type="evidence" value="ECO:0007669"/>
    <property type="project" value="UniProtKB-KW"/>
</dbReference>
<dbReference type="CDD" id="cd06170">
    <property type="entry name" value="LuxR_C_like"/>
    <property type="match status" value="1"/>
</dbReference>
<evidence type="ECO:0000259" key="4">
    <source>
        <dbReference type="PROSITE" id="PS50043"/>
    </source>
</evidence>
<evidence type="ECO:0000256" key="3">
    <source>
        <dbReference type="PROSITE-ProRule" id="PRU00169"/>
    </source>
</evidence>
<dbReference type="SMART" id="SM00421">
    <property type="entry name" value="HTH_LUXR"/>
    <property type="match status" value="1"/>
</dbReference>
<dbReference type="Proteomes" id="UP000269265">
    <property type="component" value="Unassembled WGS sequence"/>
</dbReference>
<evidence type="ECO:0000313" key="7">
    <source>
        <dbReference type="Proteomes" id="UP000269265"/>
    </source>
</evidence>
<keyword evidence="1 3" id="KW-0597">Phosphoprotein</keyword>
<dbReference type="PRINTS" id="PR00038">
    <property type="entry name" value="HTHLUXR"/>
</dbReference>
<feature type="modified residue" description="4-aspartylphosphate" evidence="3">
    <location>
        <position position="55"/>
    </location>
</feature>
<dbReference type="GO" id="GO:0006355">
    <property type="term" value="P:regulation of DNA-templated transcription"/>
    <property type="evidence" value="ECO:0007669"/>
    <property type="project" value="InterPro"/>
</dbReference>
<dbReference type="SUPFAM" id="SSF52172">
    <property type="entry name" value="CheY-like"/>
    <property type="match status" value="1"/>
</dbReference>
<dbReference type="SUPFAM" id="SSF46894">
    <property type="entry name" value="C-terminal effector domain of the bipartite response regulators"/>
    <property type="match status" value="1"/>
</dbReference>
<reference evidence="6 7" key="1">
    <citation type="submission" date="2018-12" db="EMBL/GenBank/DDBJ databases">
        <title>The whole draft genome of Aquabacterium sp. SJQ9.</title>
        <authorList>
            <person name="Sun L."/>
            <person name="Gao X."/>
            <person name="Chen W."/>
            <person name="Huang K."/>
        </authorList>
    </citation>
    <scope>NUCLEOTIDE SEQUENCE [LARGE SCALE GENOMIC DNA]</scope>
    <source>
        <strain evidence="6 7">SJQ9</strain>
    </source>
</reference>
<dbReference type="PROSITE" id="PS50043">
    <property type="entry name" value="HTH_LUXR_2"/>
    <property type="match status" value="1"/>
</dbReference>
<evidence type="ECO:0000256" key="2">
    <source>
        <dbReference type="ARBA" id="ARBA00023125"/>
    </source>
</evidence>
<dbReference type="RefSeq" id="WP_125241418.1">
    <property type="nucleotide sequence ID" value="NZ_RSED01000001.1"/>
</dbReference>
<keyword evidence="7" id="KW-1185">Reference proteome</keyword>
<dbReference type="PROSITE" id="PS50110">
    <property type="entry name" value="RESPONSE_REGULATORY"/>
    <property type="match status" value="1"/>
</dbReference>
<dbReference type="InterPro" id="IPR058245">
    <property type="entry name" value="NreC/VraR/RcsB-like_REC"/>
</dbReference>
<name>A0A3R8S568_9BURK</name>
<dbReference type="OrthoDB" id="3374006at2"/>
<dbReference type="InterPro" id="IPR000792">
    <property type="entry name" value="Tscrpt_reg_LuxR_C"/>
</dbReference>
<proteinExistence type="predicted"/>
<keyword evidence="2 6" id="KW-0238">DNA-binding</keyword>
<feature type="domain" description="Response regulatory" evidence="5">
    <location>
        <begin position="4"/>
        <end position="120"/>
    </location>
</feature>
<dbReference type="InterPro" id="IPR001789">
    <property type="entry name" value="Sig_transdc_resp-reg_receiver"/>
</dbReference>
<dbReference type="GO" id="GO:0000160">
    <property type="term" value="P:phosphorelay signal transduction system"/>
    <property type="evidence" value="ECO:0007669"/>
    <property type="project" value="InterPro"/>
</dbReference>
<dbReference type="EMBL" id="RSED01000001">
    <property type="protein sequence ID" value="RRS06275.1"/>
    <property type="molecule type" value="Genomic_DNA"/>
</dbReference>
<evidence type="ECO:0000313" key="6">
    <source>
        <dbReference type="EMBL" id="RRS06275.1"/>
    </source>
</evidence>
<dbReference type="SMART" id="SM00448">
    <property type="entry name" value="REC"/>
    <property type="match status" value="1"/>
</dbReference>
<feature type="domain" description="HTH luxR-type" evidence="4">
    <location>
        <begin position="162"/>
        <end position="227"/>
    </location>
</feature>
<evidence type="ECO:0000259" key="5">
    <source>
        <dbReference type="PROSITE" id="PS50110"/>
    </source>
</evidence>
<dbReference type="InterPro" id="IPR051015">
    <property type="entry name" value="EvgA-like"/>
</dbReference>
<dbReference type="PANTHER" id="PTHR45566">
    <property type="entry name" value="HTH-TYPE TRANSCRIPTIONAL REGULATOR YHJB-RELATED"/>
    <property type="match status" value="1"/>
</dbReference>
<dbReference type="Pfam" id="PF00196">
    <property type="entry name" value="GerE"/>
    <property type="match status" value="1"/>
</dbReference>
<sequence>MTRTLLVVEDHALVSEGILKVVTTQWPDLVAHQACDLASALRCLDNAGIDVIITDLNLPDAQGLDTLVRLRAHAPRSRIGVVSGSNELSLALACLREGACAFVPKAGSLAHFTEGLRTLAHGGVYFPRELLAQAHAAAITGPDDEALATNTGASVSAAPSGRPGSPARLTPRQIEVRALLLHGLANALIADQLGISEETVKLHVRAILRAHGAHNRVHLLLNCARDGLPESPASGR</sequence>
<dbReference type="AlphaFoldDB" id="A0A3R8S568"/>
<accession>A0A3R8S568</accession>
<evidence type="ECO:0000256" key="1">
    <source>
        <dbReference type="ARBA" id="ARBA00022553"/>
    </source>
</evidence>
<dbReference type="InterPro" id="IPR011006">
    <property type="entry name" value="CheY-like_superfamily"/>
</dbReference>
<dbReference type="InterPro" id="IPR036388">
    <property type="entry name" value="WH-like_DNA-bd_sf"/>
</dbReference>
<dbReference type="Pfam" id="PF00072">
    <property type="entry name" value="Response_reg"/>
    <property type="match status" value="1"/>
</dbReference>
<dbReference type="Gene3D" id="3.40.50.2300">
    <property type="match status" value="1"/>
</dbReference>
<dbReference type="PANTHER" id="PTHR45566:SF2">
    <property type="entry name" value="NARL SUBFAMILY"/>
    <property type="match status" value="1"/>
</dbReference>
<comment type="caution">
    <text evidence="6">The sequence shown here is derived from an EMBL/GenBank/DDBJ whole genome shotgun (WGS) entry which is preliminary data.</text>
</comment>
<protein>
    <submittedName>
        <fullName evidence="6">DNA-binding response regulator</fullName>
    </submittedName>
</protein>
<dbReference type="Gene3D" id="1.10.10.10">
    <property type="entry name" value="Winged helix-like DNA-binding domain superfamily/Winged helix DNA-binding domain"/>
    <property type="match status" value="1"/>
</dbReference>
<dbReference type="InterPro" id="IPR016032">
    <property type="entry name" value="Sig_transdc_resp-reg_C-effctor"/>
</dbReference>
<gene>
    <name evidence="6" type="ORF">EIP75_01435</name>
</gene>
<dbReference type="CDD" id="cd17535">
    <property type="entry name" value="REC_NarL-like"/>
    <property type="match status" value="1"/>
</dbReference>
<organism evidence="6 7">
    <name type="scientific">Aquabacterium soli</name>
    <dbReference type="NCBI Taxonomy" id="2493092"/>
    <lineage>
        <taxon>Bacteria</taxon>
        <taxon>Pseudomonadati</taxon>
        <taxon>Pseudomonadota</taxon>
        <taxon>Betaproteobacteria</taxon>
        <taxon>Burkholderiales</taxon>
        <taxon>Aquabacterium</taxon>
    </lineage>
</organism>